<comment type="catalytic activity">
    <reaction evidence="8 9">
        <text>a ubiquinone + NADH + 5 H(+)(in) = a ubiquinol + NAD(+) + 4 H(+)(out)</text>
        <dbReference type="Rhea" id="RHEA:29091"/>
        <dbReference type="Rhea" id="RHEA-COMP:9565"/>
        <dbReference type="Rhea" id="RHEA-COMP:9566"/>
        <dbReference type="ChEBI" id="CHEBI:15378"/>
        <dbReference type="ChEBI" id="CHEBI:16389"/>
        <dbReference type="ChEBI" id="CHEBI:17976"/>
        <dbReference type="ChEBI" id="CHEBI:57540"/>
        <dbReference type="ChEBI" id="CHEBI:57945"/>
        <dbReference type="EC" id="7.1.1.2"/>
    </reaction>
</comment>
<feature type="transmembrane region" description="Helical" evidence="9">
    <location>
        <begin position="82"/>
        <end position="103"/>
    </location>
</feature>
<keyword evidence="9" id="KW-0679">Respiratory chain</keyword>
<keyword evidence="7 9" id="KW-0472">Membrane</keyword>
<feature type="transmembrane region" description="Helical" evidence="9">
    <location>
        <begin position="6"/>
        <end position="21"/>
    </location>
</feature>
<dbReference type="PANTHER" id="PTHR11058:SF9">
    <property type="entry name" value="NADH-UBIQUINONE OXIDOREDUCTASE CHAIN 3"/>
    <property type="match status" value="1"/>
</dbReference>
<keyword evidence="9" id="KW-0520">NAD</keyword>
<evidence type="ECO:0000256" key="5">
    <source>
        <dbReference type="ARBA" id="ARBA00022692"/>
    </source>
</evidence>
<comment type="subcellular location">
    <subcellularLocation>
        <location evidence="1">Membrane</location>
    </subcellularLocation>
    <subcellularLocation>
        <location evidence="9">Mitochondrion membrane</location>
        <topology evidence="9">Multi-pass membrane protein</topology>
    </subcellularLocation>
</comment>
<accession>A0A7S6PTE1</accession>
<dbReference type="RefSeq" id="YP_010028944.1">
    <property type="nucleotide sequence ID" value="NC_053794.1"/>
</dbReference>
<protein>
    <recommendedName>
        <fullName evidence="3 9">NADH-ubiquinone oxidoreductase chain 3</fullName>
        <ecNumber evidence="9">7.1.1.2</ecNumber>
    </recommendedName>
</protein>
<dbReference type="GO" id="GO:0008137">
    <property type="term" value="F:NADH dehydrogenase (ubiquinone) activity"/>
    <property type="evidence" value="ECO:0007669"/>
    <property type="project" value="UniProtKB-UniRule"/>
</dbReference>
<sequence length="112" mass="13394">MKFLILIFMINLIFLIISLLTKNSKKMNKEKYTPFECGFDPFSISRLPFSLRFFMITIIFLIFDIEIIILLPIPIFSKSPNWNYPLIFISIIMIILFGLLYEWKSGMIEWLK</sequence>
<keyword evidence="9" id="KW-0249">Electron transport</keyword>
<keyword evidence="9 10" id="KW-0496">Mitochondrion</keyword>
<dbReference type="AlphaFoldDB" id="A0A7S6PTE1"/>
<evidence type="ECO:0000256" key="6">
    <source>
        <dbReference type="ARBA" id="ARBA00022989"/>
    </source>
</evidence>
<feature type="transmembrane region" description="Helical" evidence="9">
    <location>
        <begin position="53"/>
        <end position="76"/>
    </location>
</feature>
<dbReference type="InterPro" id="IPR038430">
    <property type="entry name" value="NDAH_ubi_oxred_su3_sf"/>
</dbReference>
<comment type="function">
    <text evidence="9">Core subunit of the mitochondrial membrane respiratory chain NADH dehydrogenase (Complex I) which catalyzes electron transfer from NADH through the respiratory chain, using ubiquinone as an electron acceptor. Essential for the catalytic activity of complex I.</text>
</comment>
<keyword evidence="9" id="KW-0830">Ubiquinone</keyword>
<dbReference type="CTD" id="4537"/>
<reference evidence="10" key="2">
    <citation type="submission" date="2020-02" db="EMBL/GenBank/DDBJ databases">
        <authorList>
            <person name="Wu T."/>
            <person name="Chen Y."/>
            <person name="Chang Q."/>
        </authorList>
    </citation>
    <scope>NUCLEOTIDE SEQUENCE</scope>
</reference>
<keyword evidence="4 9" id="KW-0813">Transport</keyword>
<dbReference type="Pfam" id="PF00507">
    <property type="entry name" value="Oxidored_q4"/>
    <property type="match status" value="1"/>
</dbReference>
<evidence type="ECO:0000256" key="3">
    <source>
        <dbReference type="ARBA" id="ARBA00021007"/>
    </source>
</evidence>
<evidence type="ECO:0000256" key="1">
    <source>
        <dbReference type="ARBA" id="ARBA00004370"/>
    </source>
</evidence>
<evidence type="ECO:0000256" key="2">
    <source>
        <dbReference type="ARBA" id="ARBA00008472"/>
    </source>
</evidence>
<dbReference type="GO" id="GO:0031966">
    <property type="term" value="C:mitochondrial membrane"/>
    <property type="evidence" value="ECO:0007669"/>
    <property type="project" value="UniProtKB-SubCell"/>
</dbReference>
<dbReference type="PANTHER" id="PTHR11058">
    <property type="entry name" value="NADH-UBIQUINONE OXIDOREDUCTASE CHAIN 3"/>
    <property type="match status" value="1"/>
</dbReference>
<comment type="similarity">
    <text evidence="2 9">Belongs to the complex I subunit 3 family.</text>
</comment>
<evidence type="ECO:0000256" key="8">
    <source>
        <dbReference type="ARBA" id="ARBA00049551"/>
    </source>
</evidence>
<dbReference type="EC" id="7.1.1.2" evidence="9"/>
<dbReference type="GeneID" id="63371891"/>
<dbReference type="GO" id="GO:0030964">
    <property type="term" value="C:NADH dehydrogenase complex"/>
    <property type="evidence" value="ECO:0007669"/>
    <property type="project" value="TreeGrafter"/>
</dbReference>
<evidence type="ECO:0000256" key="4">
    <source>
        <dbReference type="ARBA" id="ARBA00022448"/>
    </source>
</evidence>
<evidence type="ECO:0000256" key="7">
    <source>
        <dbReference type="ARBA" id="ARBA00023136"/>
    </source>
</evidence>
<name>A0A7S6PTE1_9ACAR</name>
<evidence type="ECO:0000256" key="9">
    <source>
        <dbReference type="RuleBase" id="RU003640"/>
    </source>
</evidence>
<reference evidence="10" key="1">
    <citation type="journal article" date="2020" name="Mitochondrial DNA Part B Resour">
        <title>Complete mitochondrial genome of Argas persicus (Ixodida: Argasidae) isolate China.</title>
        <authorList>
            <person name="Chen Y.-Y."/>
            <person name="Gao Y."/>
            <person name="Sun M.-Q."/>
            <person name="Wu T.-T."/>
            <person name="Chang Q.-C."/>
        </authorList>
    </citation>
    <scope>NUCLEOTIDE SEQUENCE</scope>
</reference>
<organism evidence="10">
    <name type="scientific">Argas persicus</name>
    <dbReference type="NCBI Taxonomy" id="34603"/>
    <lineage>
        <taxon>Eukaryota</taxon>
        <taxon>Metazoa</taxon>
        <taxon>Ecdysozoa</taxon>
        <taxon>Arthropoda</taxon>
        <taxon>Chelicerata</taxon>
        <taxon>Arachnida</taxon>
        <taxon>Acari</taxon>
        <taxon>Parasitiformes</taxon>
        <taxon>Ixodida</taxon>
        <taxon>Ixodoidea</taxon>
        <taxon>Argasidae</taxon>
        <taxon>Argasinae</taxon>
        <taxon>Argas</taxon>
    </lineage>
</organism>
<dbReference type="EMBL" id="MT012684">
    <property type="protein sequence ID" value="QOU09732.1"/>
    <property type="molecule type" value="Genomic_DNA"/>
</dbReference>
<dbReference type="InterPro" id="IPR000440">
    <property type="entry name" value="NADH_UbQ/plastoQ_OxRdtase_su3"/>
</dbReference>
<evidence type="ECO:0000313" key="10">
    <source>
        <dbReference type="EMBL" id="QOU09732.1"/>
    </source>
</evidence>
<geneLocation type="mitochondrion" evidence="10"/>
<keyword evidence="6 9" id="KW-1133">Transmembrane helix</keyword>
<gene>
    <name evidence="10" type="primary">ND3</name>
</gene>
<dbReference type="Gene3D" id="1.20.58.1610">
    <property type="entry name" value="NADH:ubiquinone/plastoquinone oxidoreductase, chain 3"/>
    <property type="match status" value="1"/>
</dbReference>
<proteinExistence type="inferred from homology"/>
<keyword evidence="9" id="KW-1278">Translocase</keyword>
<keyword evidence="5 9" id="KW-0812">Transmembrane</keyword>